<dbReference type="PANTHER" id="PTHR39186:SF1">
    <property type="entry name" value="DUF2071 DOMAIN-CONTAINING PROTEIN"/>
    <property type="match status" value="1"/>
</dbReference>
<sequence length="241" mass="26859">MRLAGVGAQRWESLAFVHRQVDPDLVQTWLPPGLTVDTYDGATWVGLVPFVMADVRLGPFAAVPGWSTFPELNLRVYVRDRTGTRGVWFLGLWCTRRLFVAGTRAAGVPYHHARAAVDAPAAGPWRYRFAATDGPEPFRVPHQPARRRPLRFDATVHADETVDATSGLVQWLTARWNAYAVRAGRLWRFPVEHEPWTLRRGSVGLWRTDALGRLGLPGDDPLVHVAAEPVHARFALPHAVG</sequence>
<dbReference type="PANTHER" id="PTHR39186">
    <property type="entry name" value="DUF2071 FAMILY PROTEIN"/>
    <property type="match status" value="1"/>
</dbReference>
<dbReference type="Proteomes" id="UP000610846">
    <property type="component" value="Unassembled WGS sequence"/>
</dbReference>
<proteinExistence type="predicted"/>
<evidence type="ECO:0000313" key="2">
    <source>
        <dbReference type="Proteomes" id="UP000610846"/>
    </source>
</evidence>
<accession>A0A927G9D8</accession>
<reference evidence="1" key="1">
    <citation type="journal article" date="2018" name="Curr. Microbiol.">
        <title>Cellulosimicrobium arenosum sp. nov., Isolated from Marine Sediment Sand.</title>
        <authorList>
            <person name="Oh M."/>
            <person name="Kim J.H."/>
            <person name="Yoon J.H."/>
            <person name="Schumann P."/>
            <person name="Kim W."/>
        </authorList>
    </citation>
    <scope>NUCLEOTIDE SEQUENCE</scope>
    <source>
        <strain evidence="1">KCTC 49039</strain>
    </source>
</reference>
<dbReference type="Pfam" id="PF09844">
    <property type="entry name" value="DUF2071"/>
    <property type="match status" value="1"/>
</dbReference>
<keyword evidence="2" id="KW-1185">Reference proteome</keyword>
<name>A0A927G9D8_9MICO</name>
<protein>
    <submittedName>
        <fullName evidence="1">DUF2071 domain-containing protein</fullName>
    </submittedName>
</protein>
<dbReference type="AlphaFoldDB" id="A0A927G9D8"/>
<dbReference type="InterPro" id="IPR018644">
    <property type="entry name" value="DUF2071"/>
</dbReference>
<dbReference type="RefSeq" id="WP_191828336.1">
    <property type="nucleotide sequence ID" value="NZ_JACYHB010000004.1"/>
</dbReference>
<evidence type="ECO:0000313" key="1">
    <source>
        <dbReference type="EMBL" id="MBD8078750.1"/>
    </source>
</evidence>
<dbReference type="SUPFAM" id="SSF160104">
    <property type="entry name" value="Acetoacetate decarboxylase-like"/>
    <property type="match status" value="1"/>
</dbReference>
<organism evidence="1 2">
    <name type="scientific">Cellulosimicrobium arenosum</name>
    <dbReference type="NCBI Taxonomy" id="2708133"/>
    <lineage>
        <taxon>Bacteria</taxon>
        <taxon>Bacillati</taxon>
        <taxon>Actinomycetota</taxon>
        <taxon>Actinomycetes</taxon>
        <taxon>Micrococcales</taxon>
        <taxon>Promicromonosporaceae</taxon>
        <taxon>Cellulosimicrobium</taxon>
    </lineage>
</organism>
<dbReference type="InterPro" id="IPR023375">
    <property type="entry name" value="ADC_dom_sf"/>
</dbReference>
<comment type="caution">
    <text evidence="1">The sequence shown here is derived from an EMBL/GenBank/DDBJ whole genome shotgun (WGS) entry which is preliminary data.</text>
</comment>
<reference evidence="1" key="2">
    <citation type="submission" date="2020-09" db="EMBL/GenBank/DDBJ databases">
        <authorList>
            <person name="Yu Y."/>
        </authorList>
    </citation>
    <scope>NUCLEOTIDE SEQUENCE</scope>
    <source>
        <strain evidence="1">KCTC 49039</strain>
    </source>
</reference>
<gene>
    <name evidence="1" type="ORF">IF651_06730</name>
</gene>
<dbReference type="EMBL" id="JACYHB010000004">
    <property type="protein sequence ID" value="MBD8078750.1"/>
    <property type="molecule type" value="Genomic_DNA"/>
</dbReference>